<evidence type="ECO:0000313" key="2">
    <source>
        <dbReference type="Proteomes" id="UP000619265"/>
    </source>
</evidence>
<gene>
    <name evidence="1" type="ORF">F2P56_002028</name>
</gene>
<dbReference type="InterPro" id="IPR004252">
    <property type="entry name" value="Probable_transposase_24"/>
</dbReference>
<protein>
    <submittedName>
        <fullName evidence="1">Uncharacterized protein</fullName>
    </submittedName>
</protein>
<comment type="caution">
    <text evidence="1">The sequence shown here is derived from an EMBL/GenBank/DDBJ whole genome shotgun (WGS) entry which is preliminary data.</text>
</comment>
<sequence>MTLARGTKLVDEEVWRKLCIKWGSKEFKALSLKNKLNREQLRTNHTAGRKSFVRLLEENRESVTNLVDFFKESRWSWKKGKFVTNVTEDLYNLMVEKLSAMEPEARTKEAATVVFNEVMGKGFGRDGCVRNIRNNGKW</sequence>
<proteinExistence type="predicted"/>
<dbReference type="Pfam" id="PF03004">
    <property type="entry name" value="Transposase_24"/>
    <property type="match status" value="1"/>
</dbReference>
<dbReference type="AlphaFoldDB" id="A0A834DAT9"/>
<reference evidence="1" key="2">
    <citation type="submission" date="2020-03" db="EMBL/GenBank/DDBJ databases">
        <title>Walnut 2.0.</title>
        <authorList>
            <person name="Marrano A."/>
            <person name="Britton M."/>
            <person name="Zimin A.V."/>
            <person name="Zaini P.A."/>
            <person name="Workman R."/>
            <person name="Puiu D."/>
            <person name="Bianco L."/>
            <person name="Allen B.J."/>
            <person name="Troggio M."/>
            <person name="Leslie C.A."/>
            <person name="Timp W."/>
            <person name="Dendekar A."/>
            <person name="Salzberg S.L."/>
            <person name="Neale D.B."/>
        </authorList>
    </citation>
    <scope>NUCLEOTIDE SEQUENCE</scope>
    <source>
        <tissue evidence="1">Leaves</tissue>
    </source>
</reference>
<reference evidence="1" key="1">
    <citation type="submission" date="2015-10" db="EMBL/GenBank/DDBJ databases">
        <authorList>
            <person name="Martinez-Garcia P.J."/>
            <person name="Crepeau M.W."/>
            <person name="Puiu D."/>
            <person name="Gonzalez-Ibeas D."/>
            <person name="Whalen J."/>
            <person name="Stevens K."/>
            <person name="Paul R."/>
            <person name="Butterfield T."/>
            <person name="Britton M."/>
            <person name="Reagan R."/>
            <person name="Chakraborty S."/>
            <person name="Walawage S.L."/>
            <person name="Vasquez-Gross H.A."/>
            <person name="Cardeno C."/>
            <person name="Famula R."/>
            <person name="Pratt K."/>
            <person name="Kuruganti S."/>
            <person name="Aradhya M.K."/>
            <person name="Leslie C.A."/>
            <person name="Dandekar A.M."/>
            <person name="Salzberg S.L."/>
            <person name="Wegrzyn J.L."/>
            <person name="Langley C.H."/>
            <person name="Neale D.B."/>
        </authorList>
    </citation>
    <scope>NUCLEOTIDE SEQUENCE</scope>
    <source>
        <tissue evidence="1">Leaves</tissue>
    </source>
</reference>
<accession>A0A834DAT9</accession>
<organism evidence="1 2">
    <name type="scientific">Juglans regia</name>
    <name type="common">English walnut</name>
    <dbReference type="NCBI Taxonomy" id="51240"/>
    <lineage>
        <taxon>Eukaryota</taxon>
        <taxon>Viridiplantae</taxon>
        <taxon>Streptophyta</taxon>
        <taxon>Embryophyta</taxon>
        <taxon>Tracheophyta</taxon>
        <taxon>Spermatophyta</taxon>
        <taxon>Magnoliopsida</taxon>
        <taxon>eudicotyledons</taxon>
        <taxon>Gunneridae</taxon>
        <taxon>Pentapetalae</taxon>
        <taxon>rosids</taxon>
        <taxon>fabids</taxon>
        <taxon>Fagales</taxon>
        <taxon>Juglandaceae</taxon>
        <taxon>Juglans</taxon>
    </lineage>
</organism>
<dbReference type="EMBL" id="LIHL02000001">
    <property type="protein sequence ID" value="KAF5481371.1"/>
    <property type="molecule type" value="Genomic_DNA"/>
</dbReference>
<dbReference type="Gramene" id="Jr01_21960_p1">
    <property type="protein sequence ID" value="cds.Jr01_21960_p1"/>
    <property type="gene ID" value="Jr01_21960"/>
</dbReference>
<name>A0A834DAT9_JUGRE</name>
<evidence type="ECO:0000313" key="1">
    <source>
        <dbReference type="EMBL" id="KAF5481371.1"/>
    </source>
</evidence>
<dbReference type="Proteomes" id="UP000619265">
    <property type="component" value="Unassembled WGS sequence"/>
</dbReference>